<sequence>MARNVDNITGKGKERFHFRHTYDFKIDFTAFRALLYCHWKRRCSGCITQCYMALYSIDNLPY</sequence>
<evidence type="ECO:0000313" key="2">
    <source>
        <dbReference type="Proteomes" id="UP000055024"/>
    </source>
</evidence>
<accession>A0A0V1GYN8</accession>
<reference evidence="1 2" key="1">
    <citation type="submission" date="2015-01" db="EMBL/GenBank/DDBJ databases">
        <title>Evolution of Trichinella species and genotypes.</title>
        <authorList>
            <person name="Korhonen P.K."/>
            <person name="Edoardo P."/>
            <person name="Giuseppe L.R."/>
            <person name="Gasser R.B."/>
        </authorList>
    </citation>
    <scope>NUCLEOTIDE SEQUENCE [LARGE SCALE GENOMIC DNA]</scope>
    <source>
        <strain evidence="1">ISS1029</strain>
    </source>
</reference>
<keyword evidence="2" id="KW-1185">Reference proteome</keyword>
<protein>
    <submittedName>
        <fullName evidence="1">Uncharacterized protein</fullName>
    </submittedName>
</protein>
<evidence type="ECO:0000313" key="1">
    <source>
        <dbReference type="EMBL" id="KRZ03441.1"/>
    </source>
</evidence>
<name>A0A0V1GYN8_9BILA</name>
<dbReference type="EMBL" id="JYDP01000193">
    <property type="protein sequence ID" value="KRZ03441.1"/>
    <property type="molecule type" value="Genomic_DNA"/>
</dbReference>
<dbReference type="Proteomes" id="UP000055024">
    <property type="component" value="Unassembled WGS sequence"/>
</dbReference>
<proteinExistence type="predicted"/>
<comment type="caution">
    <text evidence="1">The sequence shown here is derived from an EMBL/GenBank/DDBJ whole genome shotgun (WGS) entry which is preliminary data.</text>
</comment>
<organism evidence="1 2">
    <name type="scientific">Trichinella zimbabwensis</name>
    <dbReference type="NCBI Taxonomy" id="268475"/>
    <lineage>
        <taxon>Eukaryota</taxon>
        <taxon>Metazoa</taxon>
        <taxon>Ecdysozoa</taxon>
        <taxon>Nematoda</taxon>
        <taxon>Enoplea</taxon>
        <taxon>Dorylaimia</taxon>
        <taxon>Trichinellida</taxon>
        <taxon>Trichinellidae</taxon>
        <taxon>Trichinella</taxon>
    </lineage>
</organism>
<gene>
    <name evidence="1" type="ORF">T11_13551</name>
</gene>
<dbReference type="AlphaFoldDB" id="A0A0V1GYN8"/>